<evidence type="ECO:0000313" key="2">
    <source>
        <dbReference type="EMBL" id="STO92225.1"/>
    </source>
</evidence>
<name>A0A377IVF2_9PAST</name>
<organism evidence="2 3">
    <name type="scientific">Haemophilus pittmaniae</name>
    <dbReference type="NCBI Taxonomy" id="249188"/>
    <lineage>
        <taxon>Bacteria</taxon>
        <taxon>Pseudomonadati</taxon>
        <taxon>Pseudomonadota</taxon>
        <taxon>Gammaproteobacteria</taxon>
        <taxon>Pasteurellales</taxon>
        <taxon>Pasteurellaceae</taxon>
        <taxon>Haemophilus</taxon>
    </lineage>
</organism>
<sequence length="127" mass="14007">MKLKDLIQAPPAEGWVKNSSRLVTGLFILAGLLYYPTQGYGTLAALVAALLVLLGQKILISQTNKAFQEMQQAESQFKQSGNPDYLRFIAMRASQLQEENKVLSDKGKAELTRLLALSKAHLSQTDN</sequence>
<evidence type="ECO:0000313" key="3">
    <source>
        <dbReference type="Proteomes" id="UP000255264"/>
    </source>
</evidence>
<dbReference type="Proteomes" id="UP000255264">
    <property type="component" value="Unassembled WGS sequence"/>
</dbReference>
<feature type="transmembrane region" description="Helical" evidence="1">
    <location>
        <begin position="43"/>
        <end position="60"/>
    </location>
</feature>
<accession>A0A377IVF2</accession>
<keyword evidence="3" id="KW-1185">Reference proteome</keyword>
<keyword evidence="1" id="KW-0812">Transmembrane</keyword>
<evidence type="ECO:0000256" key="1">
    <source>
        <dbReference type="SAM" id="Phobius"/>
    </source>
</evidence>
<keyword evidence="1" id="KW-0472">Membrane</keyword>
<dbReference type="AlphaFoldDB" id="A0A377IVF2"/>
<dbReference type="OrthoDB" id="5689045at2"/>
<keyword evidence="1" id="KW-1133">Transmembrane helix</keyword>
<protein>
    <submittedName>
        <fullName evidence="2">Uncharacterized protein</fullName>
    </submittedName>
</protein>
<gene>
    <name evidence="2" type="ORF">NCTC13335_00043</name>
</gene>
<proteinExistence type="predicted"/>
<reference evidence="2 3" key="1">
    <citation type="submission" date="2018-06" db="EMBL/GenBank/DDBJ databases">
        <authorList>
            <consortium name="Pathogen Informatics"/>
            <person name="Doyle S."/>
        </authorList>
    </citation>
    <scope>NUCLEOTIDE SEQUENCE [LARGE SCALE GENOMIC DNA]</scope>
    <source>
        <strain evidence="2 3">NCTC13335</strain>
    </source>
</reference>
<dbReference type="EMBL" id="UGHS01000001">
    <property type="protein sequence ID" value="STO92225.1"/>
    <property type="molecule type" value="Genomic_DNA"/>
</dbReference>
<dbReference type="RefSeq" id="WP_115002422.1">
    <property type="nucleotide sequence ID" value="NZ_CAUUFB010000016.1"/>
</dbReference>